<dbReference type="Proteomes" id="UP000829685">
    <property type="component" value="Unassembled WGS sequence"/>
</dbReference>
<evidence type="ECO:0000313" key="2">
    <source>
        <dbReference type="EMBL" id="KAI1857463.1"/>
    </source>
</evidence>
<name>A0A9P9WCL2_9PEZI</name>
<reference evidence="2" key="1">
    <citation type="submission" date="2021-03" db="EMBL/GenBank/DDBJ databases">
        <title>Revisited historic fungal species revealed as producer of novel bioactive compounds through whole genome sequencing and comparative genomics.</title>
        <authorList>
            <person name="Vignolle G.A."/>
            <person name="Hochenegger N."/>
            <person name="Mach R.L."/>
            <person name="Mach-Aigner A.R."/>
            <person name="Javad Rahimi M."/>
            <person name="Salim K.A."/>
            <person name="Chan C.M."/>
            <person name="Lim L.B.L."/>
            <person name="Cai F."/>
            <person name="Druzhinina I.S."/>
            <person name="U'Ren J.M."/>
            <person name="Derntl C."/>
        </authorList>
    </citation>
    <scope>NUCLEOTIDE SEQUENCE</scope>
    <source>
        <strain evidence="2">TUCIM 5799</strain>
    </source>
</reference>
<dbReference type="GO" id="GO:0050482">
    <property type="term" value="P:arachidonate secretion"/>
    <property type="evidence" value="ECO:0007669"/>
    <property type="project" value="InterPro"/>
</dbReference>
<proteinExistence type="predicted"/>
<gene>
    <name evidence="2" type="ORF">JX265_011198</name>
</gene>
<dbReference type="GO" id="GO:0004623">
    <property type="term" value="F:phospholipase A2 activity"/>
    <property type="evidence" value="ECO:0007669"/>
    <property type="project" value="InterPro"/>
</dbReference>
<keyword evidence="3" id="KW-1185">Reference proteome</keyword>
<organism evidence="2 3">
    <name type="scientific">Neoarthrinium moseri</name>
    <dbReference type="NCBI Taxonomy" id="1658444"/>
    <lineage>
        <taxon>Eukaryota</taxon>
        <taxon>Fungi</taxon>
        <taxon>Dikarya</taxon>
        <taxon>Ascomycota</taxon>
        <taxon>Pezizomycotina</taxon>
        <taxon>Sordariomycetes</taxon>
        <taxon>Xylariomycetidae</taxon>
        <taxon>Amphisphaeriales</taxon>
        <taxon>Apiosporaceae</taxon>
        <taxon>Neoarthrinium</taxon>
    </lineage>
</organism>
<dbReference type="AlphaFoldDB" id="A0A9P9WCL2"/>
<dbReference type="Gene3D" id="1.20.90.10">
    <property type="entry name" value="Phospholipase A2 domain"/>
    <property type="match status" value="1"/>
</dbReference>
<protein>
    <recommendedName>
        <fullName evidence="4">Phospholipase A2</fullName>
    </recommendedName>
</protein>
<accession>A0A9P9WCL2</accession>
<evidence type="ECO:0008006" key="4">
    <source>
        <dbReference type="Google" id="ProtNLM"/>
    </source>
</evidence>
<feature type="chain" id="PRO_5040379540" description="Phospholipase A2" evidence="1">
    <location>
        <begin position="22"/>
        <end position="174"/>
    </location>
</feature>
<comment type="caution">
    <text evidence="2">The sequence shown here is derived from an EMBL/GenBank/DDBJ whole genome shotgun (WGS) entry which is preliminary data.</text>
</comment>
<dbReference type="InterPro" id="IPR036444">
    <property type="entry name" value="PLipase_A2_dom_sf"/>
</dbReference>
<dbReference type="SUPFAM" id="SSF48619">
    <property type="entry name" value="Phospholipase A2, PLA2"/>
    <property type="match status" value="1"/>
</dbReference>
<keyword evidence="1" id="KW-0732">Signal</keyword>
<dbReference type="InterPro" id="IPR015141">
    <property type="entry name" value="PLipase_A2_prok/fun"/>
</dbReference>
<dbReference type="GO" id="GO:0006644">
    <property type="term" value="P:phospholipid metabolic process"/>
    <property type="evidence" value="ECO:0007669"/>
    <property type="project" value="InterPro"/>
</dbReference>
<feature type="signal peptide" evidence="1">
    <location>
        <begin position="1"/>
        <end position="21"/>
    </location>
</feature>
<dbReference type="EMBL" id="JAFIMR010000040">
    <property type="protein sequence ID" value="KAI1857463.1"/>
    <property type="molecule type" value="Genomic_DNA"/>
</dbReference>
<evidence type="ECO:0000256" key="1">
    <source>
        <dbReference type="SAM" id="SignalP"/>
    </source>
</evidence>
<dbReference type="OrthoDB" id="5120271at2759"/>
<sequence length="174" mass="20015">MHFTTLLPLLTLSFGASVVAPAPVTDDGGASCDVKCQVDRWLFHTPISEFYAQMQKVWWNPPSSWNGIDWVHNSKYVQDDQCSVPQKYIDQFNINDKNKPRGYNFLQSCYRHDFGYANYRKEGRFTEDNRGKIDGNFHDDMKDVCNKEGNIIKKTECLAIAEVYYRAVRLGGGK</sequence>
<dbReference type="Pfam" id="PF09056">
    <property type="entry name" value="Phospholip_A2_3"/>
    <property type="match status" value="1"/>
</dbReference>
<evidence type="ECO:0000313" key="3">
    <source>
        <dbReference type="Proteomes" id="UP000829685"/>
    </source>
</evidence>